<dbReference type="OrthoDB" id="1492465at2"/>
<dbReference type="Gene3D" id="3.10.450.50">
    <property type="match status" value="1"/>
</dbReference>
<dbReference type="InterPro" id="IPR032710">
    <property type="entry name" value="NTF2-like_dom_sf"/>
</dbReference>
<evidence type="ECO:0000313" key="3">
    <source>
        <dbReference type="Proteomes" id="UP000266327"/>
    </source>
</evidence>
<evidence type="ECO:0000259" key="1">
    <source>
        <dbReference type="Pfam" id="PF13577"/>
    </source>
</evidence>
<dbReference type="Pfam" id="PF13577">
    <property type="entry name" value="SnoaL_4"/>
    <property type="match status" value="1"/>
</dbReference>
<sequence length="204" mass="23335">MADKSVTQLQTLLDRQAIEHILTTYPRAIDRLDLDLLKSLYHPDARDSHAVFEGTAYEFAEHIIEFLRDMFTSTMHHVTHSNIEVHGDIAAAESYYDAYHLLEGDFDKVAGYFGSTYAERCRNEGTIDAGHEFLCGGRYIDIFTRCRGEWRIAEREITVEWKHFRPVTRGDSGSGIERVVAPAGRDLDDVAYRFFTRAGKARIV</sequence>
<dbReference type="CDD" id="cd00531">
    <property type="entry name" value="NTF2_like"/>
    <property type="match status" value="1"/>
</dbReference>
<dbReference type="InterPro" id="IPR037401">
    <property type="entry name" value="SnoaL-like"/>
</dbReference>
<reference evidence="3" key="1">
    <citation type="submission" date="2018-09" db="EMBL/GenBank/DDBJ databases">
        <authorList>
            <person name="Zhu H."/>
        </authorList>
    </citation>
    <scope>NUCLEOTIDE SEQUENCE [LARGE SCALE GENOMIC DNA]</scope>
    <source>
        <strain evidence="3">K1S02-23</strain>
    </source>
</reference>
<dbReference type="SUPFAM" id="SSF54427">
    <property type="entry name" value="NTF2-like"/>
    <property type="match status" value="1"/>
</dbReference>
<dbReference type="EMBL" id="QYUQ01000002">
    <property type="protein sequence ID" value="RJG01363.1"/>
    <property type="molecule type" value="Genomic_DNA"/>
</dbReference>
<feature type="domain" description="SnoaL-like" evidence="1">
    <location>
        <begin position="10"/>
        <end position="155"/>
    </location>
</feature>
<comment type="caution">
    <text evidence="2">The sequence shown here is derived from an EMBL/GenBank/DDBJ whole genome shotgun (WGS) entry which is preliminary data.</text>
</comment>
<name>A0A3A3FYX9_9BURK</name>
<gene>
    <name evidence="2" type="ORF">D3878_07005</name>
</gene>
<dbReference type="RefSeq" id="WP_119784812.1">
    <property type="nucleotide sequence ID" value="NZ_QYUQ01000002.1"/>
</dbReference>
<proteinExistence type="predicted"/>
<keyword evidence="3" id="KW-1185">Reference proteome</keyword>
<dbReference type="Proteomes" id="UP000266327">
    <property type="component" value="Unassembled WGS sequence"/>
</dbReference>
<accession>A0A3A3FYX9</accession>
<evidence type="ECO:0000313" key="2">
    <source>
        <dbReference type="EMBL" id="RJG01363.1"/>
    </source>
</evidence>
<dbReference type="AlphaFoldDB" id="A0A3A3FYX9"/>
<protein>
    <submittedName>
        <fullName evidence="2">Nuclear transport factor 2 family protein</fullName>
    </submittedName>
</protein>
<organism evidence="2 3">
    <name type="scientific">Noviherbaspirillum sedimenti</name>
    <dbReference type="NCBI Taxonomy" id="2320865"/>
    <lineage>
        <taxon>Bacteria</taxon>
        <taxon>Pseudomonadati</taxon>
        <taxon>Pseudomonadota</taxon>
        <taxon>Betaproteobacteria</taxon>
        <taxon>Burkholderiales</taxon>
        <taxon>Oxalobacteraceae</taxon>
        <taxon>Noviherbaspirillum</taxon>
    </lineage>
</organism>